<keyword evidence="2" id="KW-1185">Reference proteome</keyword>
<sequence length="304" mass="33746">MDQYQQILRLLSKPGNEKTAVEPSANTATTDDVGLTPPITLSCNYANKQWIIDTGVSHHITSDLSLLDKVREVHTNGDITTFECLCYAASPKIVDKSSSRAIPAVFMGYSSTQKGHVVFDEELFPFKNMQASSEPIFPVLDITPPAYECASESVVPPFEPLIASSEVSSYHSPIPPPSTAPLPVVQYQVPVASPRRSGRQSRLPLWLQDFVTKPKTNTVFIHQKIISLSLICLRLIIDMLCMLINLFLSLHHSNGLLMIVKAMDLEIVALEANKTWSIVNLPPCKIPIGCRWIYKVKYLDLGEV</sequence>
<evidence type="ECO:0000313" key="3">
    <source>
        <dbReference type="RefSeq" id="XP_015057673.1"/>
    </source>
</evidence>
<protein>
    <submittedName>
        <fullName evidence="3">Uncharacterized protein LOC107003949</fullName>
    </submittedName>
</protein>
<evidence type="ECO:0000259" key="1">
    <source>
        <dbReference type="Pfam" id="PF25597"/>
    </source>
</evidence>
<dbReference type="GeneID" id="107003949"/>
<gene>
    <name evidence="3" type="primary">LOC107003949</name>
</gene>
<reference evidence="3" key="2">
    <citation type="submission" date="2025-08" db="UniProtKB">
        <authorList>
            <consortium name="RefSeq"/>
        </authorList>
    </citation>
    <scope>IDENTIFICATION</scope>
</reference>
<feature type="domain" description="Retroviral polymerase SH3-like" evidence="1">
    <location>
        <begin position="84"/>
        <end position="121"/>
    </location>
</feature>
<accession>A0ABM1FJ67</accession>
<proteinExistence type="predicted"/>
<dbReference type="InterPro" id="IPR057670">
    <property type="entry name" value="SH3_retrovirus"/>
</dbReference>
<reference evidence="2" key="1">
    <citation type="journal article" date="2014" name="Nat. Genet.">
        <title>The genome of the stress-tolerant wild tomato species Solanum pennellii.</title>
        <authorList>
            <person name="Bolger A."/>
            <person name="Scossa F."/>
            <person name="Bolger M.E."/>
            <person name="Lanz C."/>
            <person name="Maumus F."/>
            <person name="Tohge T."/>
            <person name="Quesneville H."/>
            <person name="Alseekh S."/>
            <person name="Sorensen I."/>
            <person name="Lichtenstein G."/>
            <person name="Fich E.A."/>
            <person name="Conte M."/>
            <person name="Keller H."/>
            <person name="Schneeberger K."/>
            <person name="Schwacke R."/>
            <person name="Ofner I."/>
            <person name="Vrebalov J."/>
            <person name="Xu Y."/>
            <person name="Osorio S."/>
            <person name="Aflitos S.A."/>
            <person name="Schijlen E."/>
            <person name="Jimenez-Gomez J.M."/>
            <person name="Ryngajllo M."/>
            <person name="Kimura S."/>
            <person name="Kumar R."/>
            <person name="Koenig D."/>
            <person name="Headland L.R."/>
            <person name="Maloof J.N."/>
            <person name="Sinha N."/>
            <person name="van Ham R.C."/>
            <person name="Lankhorst R.K."/>
            <person name="Mao L."/>
            <person name="Vogel A."/>
            <person name="Arsova B."/>
            <person name="Panstruga R."/>
            <person name="Fei Z."/>
            <person name="Rose J.K."/>
            <person name="Zamir D."/>
            <person name="Carrari F."/>
            <person name="Giovannoni J.J."/>
            <person name="Weigel D."/>
            <person name="Usadel B."/>
            <person name="Fernie A.R."/>
        </authorList>
    </citation>
    <scope>NUCLEOTIDE SEQUENCE [LARGE SCALE GENOMIC DNA]</scope>
    <source>
        <strain evidence="2">cv. LA0716</strain>
    </source>
</reference>
<evidence type="ECO:0000313" key="2">
    <source>
        <dbReference type="Proteomes" id="UP000694930"/>
    </source>
</evidence>
<organism evidence="2 3">
    <name type="scientific">Solanum pennellii</name>
    <name type="common">Tomato</name>
    <name type="synonym">Lycopersicon pennellii</name>
    <dbReference type="NCBI Taxonomy" id="28526"/>
    <lineage>
        <taxon>Eukaryota</taxon>
        <taxon>Viridiplantae</taxon>
        <taxon>Streptophyta</taxon>
        <taxon>Embryophyta</taxon>
        <taxon>Tracheophyta</taxon>
        <taxon>Spermatophyta</taxon>
        <taxon>Magnoliopsida</taxon>
        <taxon>eudicotyledons</taxon>
        <taxon>Gunneridae</taxon>
        <taxon>Pentapetalae</taxon>
        <taxon>asterids</taxon>
        <taxon>lamiids</taxon>
        <taxon>Solanales</taxon>
        <taxon>Solanaceae</taxon>
        <taxon>Solanoideae</taxon>
        <taxon>Solaneae</taxon>
        <taxon>Solanum</taxon>
        <taxon>Solanum subgen. Lycopersicon</taxon>
    </lineage>
</organism>
<name>A0ABM1FJ67_SOLPN</name>
<dbReference type="RefSeq" id="XP_015057673.1">
    <property type="nucleotide sequence ID" value="XM_015202187.1"/>
</dbReference>
<dbReference type="Pfam" id="PF25597">
    <property type="entry name" value="SH3_retrovirus"/>
    <property type="match status" value="1"/>
</dbReference>
<dbReference type="Proteomes" id="UP000694930">
    <property type="component" value="Chromosome 11"/>
</dbReference>